<dbReference type="PROSITE" id="PS00674">
    <property type="entry name" value="AAA"/>
    <property type="match status" value="1"/>
</dbReference>
<dbReference type="GO" id="GO:0010604">
    <property type="term" value="P:positive regulation of macromolecule metabolic process"/>
    <property type="evidence" value="ECO:0007669"/>
    <property type="project" value="UniProtKB-ARBA"/>
</dbReference>
<dbReference type="InterPro" id="IPR001313">
    <property type="entry name" value="Pumilio_RNA-bd_rpt"/>
</dbReference>
<evidence type="ECO:0000256" key="1">
    <source>
        <dbReference type="ARBA" id="ARBA00004496"/>
    </source>
</evidence>
<comment type="similarity">
    <text evidence="2">Belongs to the AAA ATPase family.</text>
</comment>
<dbReference type="SMART" id="SM00025">
    <property type="entry name" value="Pumilio"/>
    <property type="match status" value="5"/>
</dbReference>
<accession>A0A1Z8JHZ5</accession>
<dbReference type="AlphaFoldDB" id="A0A1Z8JHZ5"/>
<dbReference type="GO" id="GO:0005737">
    <property type="term" value="C:cytoplasm"/>
    <property type="evidence" value="ECO:0007669"/>
    <property type="project" value="UniProtKB-SubCell"/>
</dbReference>
<dbReference type="Proteomes" id="UP000195871">
    <property type="component" value="Unassembled WGS sequence"/>
</dbReference>
<dbReference type="InterPro" id="IPR012340">
    <property type="entry name" value="NA-bd_OB-fold"/>
</dbReference>
<dbReference type="SUPFAM" id="SSF52540">
    <property type="entry name" value="P-loop containing nucleoside triphosphate hydrolases"/>
    <property type="match status" value="1"/>
</dbReference>
<evidence type="ECO:0000256" key="2">
    <source>
        <dbReference type="ARBA" id="ARBA00006914"/>
    </source>
</evidence>
<dbReference type="InterPro" id="IPR011989">
    <property type="entry name" value="ARM-like"/>
</dbReference>
<organism evidence="12 13">
    <name type="scientific">Pichia kudriavzevii</name>
    <name type="common">Yeast</name>
    <name type="synonym">Issatchenkia orientalis</name>
    <dbReference type="NCBI Taxonomy" id="4909"/>
    <lineage>
        <taxon>Eukaryota</taxon>
        <taxon>Fungi</taxon>
        <taxon>Dikarya</taxon>
        <taxon>Ascomycota</taxon>
        <taxon>Saccharomycotina</taxon>
        <taxon>Pichiomycetes</taxon>
        <taxon>Pichiales</taxon>
        <taxon>Pichiaceae</taxon>
        <taxon>Pichia</taxon>
    </lineage>
</organism>
<protein>
    <recommendedName>
        <fullName evidence="8">26S proteasome regulatory subunit 7 homolog</fullName>
    </recommendedName>
</protein>
<keyword evidence="6" id="KW-0067">ATP-binding</keyword>
<evidence type="ECO:0000256" key="6">
    <source>
        <dbReference type="ARBA" id="ARBA00022840"/>
    </source>
</evidence>
<dbReference type="GO" id="GO:0070682">
    <property type="term" value="P:proteasome regulatory particle assembly"/>
    <property type="evidence" value="ECO:0007669"/>
    <property type="project" value="UniProtKB-ARBA"/>
</dbReference>
<dbReference type="PROSITE" id="PS50303">
    <property type="entry name" value="PUM_HD"/>
    <property type="match status" value="1"/>
</dbReference>
<feature type="compositionally biased region" description="Acidic residues" evidence="10">
    <location>
        <begin position="47"/>
        <end position="76"/>
    </location>
</feature>
<dbReference type="Gene3D" id="1.25.10.10">
    <property type="entry name" value="Leucine-rich Repeat Variant"/>
    <property type="match status" value="1"/>
</dbReference>
<evidence type="ECO:0000256" key="5">
    <source>
        <dbReference type="ARBA" id="ARBA00022741"/>
    </source>
</evidence>
<evidence type="ECO:0000256" key="9">
    <source>
        <dbReference type="PROSITE-ProRule" id="PRU00317"/>
    </source>
</evidence>
<dbReference type="InterPro" id="IPR027417">
    <property type="entry name" value="P-loop_NTPase"/>
</dbReference>
<dbReference type="PANTHER" id="PTHR23073">
    <property type="entry name" value="26S PROTEASOME REGULATORY SUBUNIT"/>
    <property type="match status" value="1"/>
</dbReference>
<dbReference type="Pfam" id="PF08144">
    <property type="entry name" value="CPL"/>
    <property type="match status" value="1"/>
</dbReference>
<dbReference type="GO" id="GO:0010629">
    <property type="term" value="P:negative regulation of gene expression"/>
    <property type="evidence" value="ECO:0007669"/>
    <property type="project" value="UniProtKB-ARBA"/>
</dbReference>
<dbReference type="InterPro" id="IPR041569">
    <property type="entry name" value="AAA_lid_3"/>
</dbReference>
<dbReference type="EMBL" id="NHMM01000009">
    <property type="protein sequence ID" value="OUT20207.1"/>
    <property type="molecule type" value="Genomic_DNA"/>
</dbReference>
<dbReference type="GO" id="GO:0003729">
    <property type="term" value="F:mRNA binding"/>
    <property type="evidence" value="ECO:0007669"/>
    <property type="project" value="UniProtKB-ARBA"/>
</dbReference>
<comment type="subcellular location">
    <subcellularLocation>
        <location evidence="1">Cytoplasm</location>
    </subcellularLocation>
</comment>
<dbReference type="InterPro" id="IPR048723">
    <property type="entry name" value="OB_PRS7"/>
</dbReference>
<dbReference type="GO" id="GO:0008540">
    <property type="term" value="C:proteasome regulatory particle, base subcomplex"/>
    <property type="evidence" value="ECO:0007669"/>
    <property type="project" value="UniProtKB-ARBA"/>
</dbReference>
<dbReference type="Gene3D" id="2.40.50.140">
    <property type="entry name" value="Nucleic acid-binding proteins"/>
    <property type="match status" value="1"/>
</dbReference>
<dbReference type="SUPFAM" id="SSF48371">
    <property type="entry name" value="ARM repeat"/>
    <property type="match status" value="1"/>
</dbReference>
<evidence type="ECO:0000313" key="12">
    <source>
        <dbReference type="EMBL" id="OUT20207.1"/>
    </source>
</evidence>
<dbReference type="CDD" id="cd19502">
    <property type="entry name" value="RecA-like_PAN_like"/>
    <property type="match status" value="1"/>
</dbReference>
<dbReference type="Gene3D" id="3.40.50.300">
    <property type="entry name" value="P-loop containing nucleotide triphosphate hydrolases"/>
    <property type="match status" value="1"/>
</dbReference>
<gene>
    <name evidence="12" type="ORF">CAS74_004949</name>
</gene>
<dbReference type="InterPro" id="IPR033133">
    <property type="entry name" value="PUM-HD"/>
</dbReference>
<feature type="region of interest" description="Disordered" evidence="10">
    <location>
        <begin position="1"/>
        <end position="107"/>
    </location>
</feature>
<evidence type="ECO:0000256" key="3">
    <source>
        <dbReference type="ARBA" id="ARBA00022490"/>
    </source>
</evidence>
<dbReference type="VEuPathDB" id="FungiDB:C5L36_0A12960"/>
<comment type="caution">
    <text evidence="12">The sequence shown here is derived from an EMBL/GenBank/DDBJ whole genome shotgun (WGS) entry which is preliminary data.</text>
</comment>
<dbReference type="GO" id="GO:0016887">
    <property type="term" value="F:ATP hydrolysis activity"/>
    <property type="evidence" value="ECO:0007669"/>
    <property type="project" value="InterPro"/>
</dbReference>
<feature type="compositionally biased region" description="Basic and acidic residues" evidence="10">
    <location>
        <begin position="77"/>
        <end position="100"/>
    </location>
</feature>
<dbReference type="InterPro" id="IPR003960">
    <property type="entry name" value="ATPase_AAA_CS"/>
</dbReference>
<keyword evidence="12" id="KW-0645">Protease</keyword>
<keyword evidence="4" id="KW-0677">Repeat</keyword>
<reference evidence="12 13" key="1">
    <citation type="submission" date="2017-05" db="EMBL/GenBank/DDBJ databases">
        <title>The Genome Sequence of Candida krusei Ckrusei653.</title>
        <authorList>
            <person name="Cuomo C."/>
            <person name="Forche A."/>
            <person name="Young S."/>
            <person name="Abouelleil A."/>
            <person name="Cao P."/>
            <person name="Chapman S."/>
            <person name="Cusick C."/>
            <person name="Shea T."/>
            <person name="Nusbaum C."/>
            <person name="Birren B."/>
        </authorList>
    </citation>
    <scope>NUCLEOTIDE SEQUENCE [LARGE SCALE GENOMIC DNA]</scope>
    <source>
        <strain evidence="12 13">Ckrusei653</strain>
    </source>
</reference>
<dbReference type="InterPro" id="IPR016024">
    <property type="entry name" value="ARM-type_fold"/>
</dbReference>
<sequence>MSIQKKGNKRSAEIVASKPNKKSKNVEPASESNSETEESASNSSESSDTEDEDELDKMDDSEEEEEEEEESDDEDNGESKDNFDPNKKTSKEQHEEQRKLLKERKTKRKSGVEVERIKKLWEKLRAKNPPMPKEVRDKLCDEVWSLCEGVLGDLVLKHDASRVVQTLVKYSSKERRDKISKELKPYYYKLATSAYGKFLLIKLLHYGSKESRGLVIKELHGKLRKLMRHREGAYVVEDLFVLYATAKQRNLMIREFWGSQYAYFPDENDTRNVIEVCAESAEKKKLIAGNLFGTIKASVEKGSIGFQILHAAMREYVQIFEGQEVRDFIELVTEQFAELVHTPEGCEVACTVLAKATAKERKSLLKSLKPHSEALANNEHGQMVLQLIFMTVDDTVLIQKTFLNEYEEYMANVITGKISRRPFIYLLNGLDKSYFSPAVLNDFAKYMEMSKETSKKPEDERRSQILKFFLPCFYKTFLDSPYDILKENVGAQFVQELLLNNQFPDISGELRTKSIDTIIDCVRGDLTSEEHLINRAYTPRLHQQVDEVEGIELGLPFALKFVDELFDNGKDADALINWISHKESSFVLVALHDKFKFSKEKFAAEFIKALKKQNKTIKKQGEDNKEEDNEKSVEIKPLSEDDIQVLKTYSSAPYSTSIKSIEKDLKDLEARIKEKMGVEESDTGLANPNLWDVAADRKRMHDEQPLQVARCTKIIKSDEAEEADEVDEKAQYVINIKQIAKFVVGLGERVSPTDIEEGMRVGVDRSKYEIQLPLPPRIDPSVTMMTVEEKPDVTYSDVGGCKEQIEKLREVVELPLLSPERFVKLGIDPPKGILLYGPPGTGKTLCARAVANRTDATFIRVIGSELVQKYVGEGARMVRELFEMARTKKACIIFFDEVDAIGGARFDDGAGGDNEVQRTMLELITQLDGFDPRGNIKVMFATNRPNTLDPALLRPGRIDRKVEFSLPDLEGRANIFKIHAKSMSCERDIRWELISRMCPNATGAELRSVCTEAGMFAIRARRKVATEKDFLNAVEKVIKGNMKFSSTSRYMQYN</sequence>
<dbReference type="GO" id="GO:0010608">
    <property type="term" value="P:post-transcriptional regulation of gene expression"/>
    <property type="evidence" value="ECO:0007669"/>
    <property type="project" value="UniProtKB-ARBA"/>
</dbReference>
<keyword evidence="5" id="KW-0547">Nucleotide-binding</keyword>
<dbReference type="GO" id="GO:0006508">
    <property type="term" value="P:proteolysis"/>
    <property type="evidence" value="ECO:0007669"/>
    <property type="project" value="UniProtKB-KW"/>
</dbReference>
<dbReference type="Pfam" id="PF21236">
    <property type="entry name" value="OB_PRS7"/>
    <property type="match status" value="1"/>
</dbReference>
<keyword evidence="3" id="KW-0963">Cytoplasm</keyword>
<dbReference type="InterPro" id="IPR003593">
    <property type="entry name" value="AAA+_ATPase"/>
</dbReference>
<dbReference type="PROSITE" id="PS50302">
    <property type="entry name" value="PUM"/>
    <property type="match status" value="1"/>
</dbReference>
<feature type="domain" description="PUM-HD" evidence="11">
    <location>
        <begin position="116"/>
        <end position="540"/>
    </location>
</feature>
<feature type="repeat" description="Pumilio" evidence="9">
    <location>
        <begin position="182"/>
        <end position="217"/>
    </location>
</feature>
<dbReference type="InterPro" id="IPR050221">
    <property type="entry name" value="26S_Proteasome_ATPase"/>
</dbReference>
<evidence type="ECO:0000256" key="8">
    <source>
        <dbReference type="ARBA" id="ARBA00067449"/>
    </source>
</evidence>
<dbReference type="Gene3D" id="1.10.8.60">
    <property type="match status" value="1"/>
</dbReference>
<dbReference type="FunFam" id="2.40.50.140:FF:000440">
    <property type="entry name" value="26S protease regulatory subunit 7"/>
    <property type="match status" value="1"/>
</dbReference>
<dbReference type="SMART" id="SM00382">
    <property type="entry name" value="AAA"/>
    <property type="match status" value="1"/>
</dbReference>
<proteinExistence type="inferred from homology"/>
<name>A0A1Z8JHZ5_PICKU</name>
<keyword evidence="7" id="KW-0647">Proteasome</keyword>
<evidence type="ECO:0000256" key="4">
    <source>
        <dbReference type="ARBA" id="ARBA00022737"/>
    </source>
</evidence>
<dbReference type="FunFam" id="3.40.50.300:FF:000027">
    <property type="entry name" value="26S protease regulatory subunit 7"/>
    <property type="match status" value="1"/>
</dbReference>
<dbReference type="GO" id="GO:0005524">
    <property type="term" value="F:ATP binding"/>
    <property type="evidence" value="ECO:0007669"/>
    <property type="project" value="UniProtKB-KW"/>
</dbReference>
<dbReference type="InterPro" id="IPR003959">
    <property type="entry name" value="ATPase_AAA_core"/>
</dbReference>
<evidence type="ECO:0000256" key="10">
    <source>
        <dbReference type="SAM" id="MobiDB-lite"/>
    </source>
</evidence>
<dbReference type="Pfam" id="PF17862">
    <property type="entry name" value="AAA_lid_3"/>
    <property type="match status" value="1"/>
</dbReference>
<dbReference type="GO" id="GO:0008233">
    <property type="term" value="F:peptidase activity"/>
    <property type="evidence" value="ECO:0007669"/>
    <property type="project" value="UniProtKB-KW"/>
</dbReference>
<feature type="compositionally biased region" description="Low complexity" evidence="10">
    <location>
        <begin position="29"/>
        <end position="46"/>
    </location>
</feature>
<evidence type="ECO:0000259" key="11">
    <source>
        <dbReference type="PROSITE" id="PS50303"/>
    </source>
</evidence>
<dbReference type="InterPro" id="IPR012959">
    <property type="entry name" value="CPL_dom"/>
</dbReference>
<dbReference type="VEuPathDB" id="FungiDB:C5L36_0A12950"/>
<dbReference type="Pfam" id="PF00004">
    <property type="entry name" value="AAA"/>
    <property type="match status" value="1"/>
</dbReference>
<evidence type="ECO:0000256" key="7">
    <source>
        <dbReference type="ARBA" id="ARBA00022942"/>
    </source>
</evidence>
<evidence type="ECO:0000313" key="13">
    <source>
        <dbReference type="Proteomes" id="UP000195871"/>
    </source>
</evidence>
<dbReference type="FunFam" id="1.10.8.60:FF:000005">
    <property type="entry name" value="26S protease regulatory subunit 7"/>
    <property type="match status" value="1"/>
</dbReference>
<keyword evidence="12" id="KW-0378">Hydrolase</keyword>